<name>A0ABN8SUT4_9CNID</name>
<accession>A0ABN8SUT4</accession>
<protein>
    <submittedName>
        <fullName evidence="1">Uncharacterized protein</fullName>
    </submittedName>
</protein>
<reference evidence="1 2" key="1">
    <citation type="submission" date="2022-05" db="EMBL/GenBank/DDBJ databases">
        <authorList>
            <consortium name="Genoscope - CEA"/>
            <person name="William W."/>
        </authorList>
    </citation>
    <scope>NUCLEOTIDE SEQUENCE [LARGE SCALE GENOMIC DNA]</scope>
</reference>
<proteinExistence type="predicted"/>
<gene>
    <name evidence="1" type="ORF">PEVE_00027570</name>
</gene>
<sequence length="171" mass="19268">VIEILKKCAVKITTSSTKERRYICEELLVPCIKRDDFSEAGVKAVIKLIYLTLHCYRDNQSRKAVEEVLRLLVEKHGTSAVKYFCLSFSDVEKQLTSSPHSYVTSGSNLVPLCWSCVLVRHVYSNTDLCNDAQWNRLVAVQCLVLHGVLSAGTAPVCASARKKLHKVWREV</sequence>
<evidence type="ECO:0000313" key="1">
    <source>
        <dbReference type="EMBL" id="CAH3194338.1"/>
    </source>
</evidence>
<evidence type="ECO:0000313" key="2">
    <source>
        <dbReference type="Proteomes" id="UP001159427"/>
    </source>
</evidence>
<feature type="non-terminal residue" evidence="1">
    <location>
        <position position="1"/>
    </location>
</feature>
<comment type="caution">
    <text evidence="1">The sequence shown here is derived from an EMBL/GenBank/DDBJ whole genome shotgun (WGS) entry which is preliminary data.</text>
</comment>
<organism evidence="1 2">
    <name type="scientific">Porites evermanni</name>
    <dbReference type="NCBI Taxonomy" id="104178"/>
    <lineage>
        <taxon>Eukaryota</taxon>
        <taxon>Metazoa</taxon>
        <taxon>Cnidaria</taxon>
        <taxon>Anthozoa</taxon>
        <taxon>Hexacorallia</taxon>
        <taxon>Scleractinia</taxon>
        <taxon>Fungiina</taxon>
        <taxon>Poritidae</taxon>
        <taxon>Porites</taxon>
    </lineage>
</organism>
<keyword evidence="2" id="KW-1185">Reference proteome</keyword>
<dbReference type="EMBL" id="CALNXI010003799">
    <property type="protein sequence ID" value="CAH3194338.1"/>
    <property type="molecule type" value="Genomic_DNA"/>
</dbReference>
<dbReference type="Proteomes" id="UP001159427">
    <property type="component" value="Unassembled WGS sequence"/>
</dbReference>